<accession>A0A1N6HH99</accession>
<sequence>MIHYRKIMELAYDEVSLRAISASTGNGRPKVTEILQLAKEKGLNCPLSEEMDDQWIEEFLYPHKAIENSGYGMIDFDQVHKELARPNVTLSLLHHEYEVNCRTNGKIPYAYRSFLRHYKSYADKYKATLRVRRKPGEIVEVDWAGSTAFLIDQDTGEKIKAYLFVATLPCSQLSYSEATLSMDLNAWIGAHNRAFQYFGGCTQIIIPDNLKTSVTRHTLKELVLNPTYREMCEYYGTLCMPARVRAPKDKASVEGSVSTLSTWIIAALRNEHCFTLDELNQKVRQKLEEFNHRKFSKKNGTRFSAFEEEEKFALSPLPSKPYKMAEWRTAKVRPDYHISVDNRFYSVPYEYIAKSVDVRITESLIEIFFKHMRVATHTRLYGKFGQISTSKDHMPDNHKLYIEQTPENALSWAETIGENTVRIIQYLLDTYQVERQALSSIFSLKNSARRYTKYEMERACKEILSITNRPTVKLVQSQLKAIKKKDAEKVLEKNSSVSQEVFGFTRGTDYWGEK</sequence>
<evidence type="ECO:0000256" key="1">
    <source>
        <dbReference type="ARBA" id="ARBA00009277"/>
    </source>
</evidence>
<dbReference type="PANTHER" id="PTHR35004:SF8">
    <property type="entry name" value="TRANSPOSASE RV3428C-RELATED"/>
    <property type="match status" value="1"/>
</dbReference>
<dbReference type="InterPro" id="IPR012337">
    <property type="entry name" value="RNaseH-like_sf"/>
</dbReference>
<dbReference type="STRING" id="28230.SAMN05878443_1858"/>
<feature type="domain" description="Integrase catalytic" evidence="2">
    <location>
        <begin position="131"/>
        <end position="316"/>
    </location>
</feature>
<keyword evidence="4" id="KW-1185">Reference proteome</keyword>
<dbReference type="Proteomes" id="UP000184758">
    <property type="component" value="Unassembled WGS sequence"/>
</dbReference>
<dbReference type="GO" id="GO:0015074">
    <property type="term" value="P:DNA integration"/>
    <property type="evidence" value="ECO:0007669"/>
    <property type="project" value="InterPro"/>
</dbReference>
<name>A0A1N6HH99_9LACT</name>
<organism evidence="3 4">
    <name type="scientific">Carnobacterium alterfunditum</name>
    <dbReference type="NCBI Taxonomy" id="28230"/>
    <lineage>
        <taxon>Bacteria</taxon>
        <taxon>Bacillati</taxon>
        <taxon>Bacillota</taxon>
        <taxon>Bacilli</taxon>
        <taxon>Lactobacillales</taxon>
        <taxon>Carnobacteriaceae</taxon>
        <taxon>Carnobacterium</taxon>
    </lineage>
</organism>
<dbReference type="PROSITE" id="PS50994">
    <property type="entry name" value="INTEGRASE"/>
    <property type="match status" value="1"/>
</dbReference>
<dbReference type="InterPro" id="IPR001584">
    <property type="entry name" value="Integrase_cat-core"/>
</dbReference>
<dbReference type="EMBL" id="FSRN01000001">
    <property type="protein sequence ID" value="SIO19228.1"/>
    <property type="molecule type" value="Genomic_DNA"/>
</dbReference>
<dbReference type="InterPro" id="IPR054353">
    <property type="entry name" value="IstA-like_C"/>
</dbReference>
<dbReference type="eggNOG" id="COG4584">
    <property type="taxonomic scope" value="Bacteria"/>
</dbReference>
<evidence type="ECO:0000313" key="4">
    <source>
        <dbReference type="Proteomes" id="UP000184758"/>
    </source>
</evidence>
<evidence type="ECO:0000313" key="3">
    <source>
        <dbReference type="EMBL" id="SIO19228.1"/>
    </source>
</evidence>
<dbReference type="GO" id="GO:0003676">
    <property type="term" value="F:nucleic acid binding"/>
    <property type="evidence" value="ECO:0007669"/>
    <property type="project" value="InterPro"/>
</dbReference>
<gene>
    <name evidence="3" type="ORF">SAMN05878443_1858</name>
</gene>
<dbReference type="NCBIfam" id="NF033546">
    <property type="entry name" value="transpos_IS21"/>
    <property type="match status" value="1"/>
</dbReference>
<reference evidence="4" key="1">
    <citation type="submission" date="2016-11" db="EMBL/GenBank/DDBJ databases">
        <authorList>
            <person name="Varghese N."/>
            <person name="Submissions S."/>
        </authorList>
    </citation>
    <scope>NUCLEOTIDE SEQUENCE [LARGE SCALE GENOMIC DNA]</scope>
    <source>
        <strain evidence="4">313</strain>
    </source>
</reference>
<dbReference type="Gene3D" id="3.30.420.10">
    <property type="entry name" value="Ribonuclease H-like superfamily/Ribonuclease H"/>
    <property type="match status" value="1"/>
</dbReference>
<comment type="similarity">
    <text evidence="1">Belongs to the transposase IS21/IS408/IS1162 family.</text>
</comment>
<dbReference type="Pfam" id="PF22483">
    <property type="entry name" value="Mu-transpos_C_2"/>
    <property type="match status" value="1"/>
</dbReference>
<dbReference type="AlphaFoldDB" id="A0A1N6HH99"/>
<dbReference type="InterPro" id="IPR036397">
    <property type="entry name" value="RNaseH_sf"/>
</dbReference>
<dbReference type="SUPFAM" id="SSF53098">
    <property type="entry name" value="Ribonuclease H-like"/>
    <property type="match status" value="1"/>
</dbReference>
<dbReference type="RefSeq" id="WP_034545360.1">
    <property type="nucleotide sequence ID" value="NZ_FSRN01000001.1"/>
</dbReference>
<protein>
    <submittedName>
        <fullName evidence="3">Transposase</fullName>
    </submittedName>
</protein>
<dbReference type="PANTHER" id="PTHR35004">
    <property type="entry name" value="TRANSPOSASE RV3428C-RELATED"/>
    <property type="match status" value="1"/>
</dbReference>
<proteinExistence type="inferred from homology"/>
<dbReference type="OrthoDB" id="3193769at2"/>
<evidence type="ECO:0000259" key="2">
    <source>
        <dbReference type="PROSITE" id="PS50994"/>
    </source>
</evidence>